<organism evidence="2 3">
    <name type="scientific">Microvirga splendida</name>
    <dbReference type="NCBI Taxonomy" id="2795727"/>
    <lineage>
        <taxon>Bacteria</taxon>
        <taxon>Pseudomonadati</taxon>
        <taxon>Pseudomonadota</taxon>
        <taxon>Alphaproteobacteria</taxon>
        <taxon>Hyphomicrobiales</taxon>
        <taxon>Methylobacteriaceae</taxon>
        <taxon>Microvirga</taxon>
    </lineage>
</organism>
<gene>
    <name evidence="2" type="ORF">JAO75_16485</name>
</gene>
<name>A0ABS0Y3W6_9HYPH</name>
<dbReference type="RefSeq" id="WP_199050232.1">
    <property type="nucleotide sequence ID" value="NZ_JAELXT010000019.1"/>
</dbReference>
<feature type="transmembrane region" description="Helical" evidence="1">
    <location>
        <begin position="108"/>
        <end position="127"/>
    </location>
</feature>
<keyword evidence="1" id="KW-0472">Membrane</keyword>
<sequence length="432" mass="47827">MTRIRNILVRIRGQLWILPALMCVGALLLAYLMLSPALGFEYLVEAELWWLFSGDAGTARDLLSTLLSGMMTMTSLVVSMTFITLTLAANQLGPRLIWNFIEDRQIQAVLGLFLATIFYIVVVLRSIDDTLGPQNVPHLAITTATVLTLVCLFSLLFYVHKVSRAIIADTVVERVADALQQSLDDLLSNEEKPAAEHSVADLPAHVCWISIGKAGYIQTIDYGQLVHVAKKHDIVLRVTARAGHFLLHSGKHVEVLSCHAVEEDLSGKIRPAFIIGQERNAAQDLEYSFRQLVEVALRALSSGIKDPFTVIAVVDHLGKALELLLMKAPQEPNIYDDEGQLRVIASLSDAEGLVEASFNQIRQSASDQPAILIHIADTLRRLAEAVDTTRVQDVLLQQLDGLAQSAEGLAFRHDREETFRRIAAARKFVRRS</sequence>
<feature type="transmembrane region" description="Helical" evidence="1">
    <location>
        <begin position="139"/>
        <end position="159"/>
    </location>
</feature>
<keyword evidence="3" id="KW-1185">Reference proteome</keyword>
<proteinExistence type="predicted"/>
<accession>A0ABS0Y3W6</accession>
<dbReference type="Pfam" id="PF10011">
    <property type="entry name" value="DUF2254"/>
    <property type="match status" value="1"/>
</dbReference>
<evidence type="ECO:0000313" key="3">
    <source>
        <dbReference type="Proteomes" id="UP000620670"/>
    </source>
</evidence>
<dbReference type="InterPro" id="IPR018723">
    <property type="entry name" value="DUF2254_membrane"/>
</dbReference>
<feature type="transmembrane region" description="Helical" evidence="1">
    <location>
        <begin position="63"/>
        <end position="87"/>
    </location>
</feature>
<dbReference type="Proteomes" id="UP000620670">
    <property type="component" value="Unassembled WGS sequence"/>
</dbReference>
<evidence type="ECO:0000256" key="1">
    <source>
        <dbReference type="SAM" id="Phobius"/>
    </source>
</evidence>
<keyword evidence="1" id="KW-1133">Transmembrane helix</keyword>
<protein>
    <submittedName>
        <fullName evidence="2">DUF2254 domain-containing protein</fullName>
    </submittedName>
</protein>
<keyword evidence="1" id="KW-0812">Transmembrane</keyword>
<comment type="caution">
    <text evidence="2">The sequence shown here is derived from an EMBL/GenBank/DDBJ whole genome shotgun (WGS) entry which is preliminary data.</text>
</comment>
<evidence type="ECO:0000313" key="2">
    <source>
        <dbReference type="EMBL" id="MBJ6127001.1"/>
    </source>
</evidence>
<dbReference type="EMBL" id="JAELXT010000019">
    <property type="protein sequence ID" value="MBJ6127001.1"/>
    <property type="molecule type" value="Genomic_DNA"/>
</dbReference>
<reference evidence="3" key="1">
    <citation type="submission" date="2020-12" db="EMBL/GenBank/DDBJ databases">
        <title>Hymenobacter sp.</title>
        <authorList>
            <person name="Kim M.K."/>
        </authorList>
    </citation>
    <scope>NUCLEOTIDE SEQUENCE [LARGE SCALE GENOMIC DNA]</scope>
    <source>
        <strain evidence="3">BT325</strain>
    </source>
</reference>